<proteinExistence type="predicted"/>
<keyword evidence="3" id="KW-1185">Reference proteome</keyword>
<gene>
    <name evidence="2" type="ORF">AA0113_g8198</name>
</gene>
<evidence type="ECO:0000313" key="2">
    <source>
        <dbReference type="EMBL" id="RYO57168.1"/>
    </source>
</evidence>
<feature type="region of interest" description="Disordered" evidence="1">
    <location>
        <begin position="1"/>
        <end position="146"/>
    </location>
</feature>
<accession>A0A4V1X3U1</accession>
<name>A0A4V1X3U1_9PLEO</name>
<dbReference type="EMBL" id="PEJP01000033">
    <property type="protein sequence ID" value="RYO57168.1"/>
    <property type="molecule type" value="Genomic_DNA"/>
</dbReference>
<comment type="caution">
    <text evidence="2">The sequence shown here is derived from an EMBL/GenBank/DDBJ whole genome shotgun (WGS) entry which is preliminary data.</text>
</comment>
<reference evidence="3" key="1">
    <citation type="journal article" date="2019" name="bioRxiv">
        <title>Genomics, evolutionary history and diagnostics of the Alternaria alternata species group including apple and Asian pear pathotypes.</title>
        <authorList>
            <person name="Armitage A.D."/>
            <person name="Cockerton H.M."/>
            <person name="Sreenivasaprasad S."/>
            <person name="Woodhall J.W."/>
            <person name="Lane C.R."/>
            <person name="Harrison R.J."/>
            <person name="Clarkson J.P."/>
        </authorList>
    </citation>
    <scope>NUCLEOTIDE SEQUENCE [LARGE SCALE GENOMIC DNA]</scope>
    <source>
        <strain evidence="3">RGR 97.0016</strain>
    </source>
</reference>
<dbReference type="OrthoDB" id="3693334at2759"/>
<evidence type="ECO:0000313" key="3">
    <source>
        <dbReference type="Proteomes" id="UP000293823"/>
    </source>
</evidence>
<protein>
    <submittedName>
        <fullName evidence="2">Uncharacterized protein</fullName>
    </submittedName>
</protein>
<dbReference type="AlphaFoldDB" id="A0A4V1X3U1"/>
<organism evidence="2 3">
    <name type="scientific">Alternaria arborescens</name>
    <dbReference type="NCBI Taxonomy" id="156630"/>
    <lineage>
        <taxon>Eukaryota</taxon>
        <taxon>Fungi</taxon>
        <taxon>Dikarya</taxon>
        <taxon>Ascomycota</taxon>
        <taxon>Pezizomycotina</taxon>
        <taxon>Dothideomycetes</taxon>
        <taxon>Pleosporomycetidae</taxon>
        <taxon>Pleosporales</taxon>
        <taxon>Pleosporineae</taxon>
        <taxon>Pleosporaceae</taxon>
        <taxon>Alternaria</taxon>
        <taxon>Alternaria sect. Alternaria</taxon>
    </lineage>
</organism>
<feature type="compositionally biased region" description="Acidic residues" evidence="1">
    <location>
        <begin position="1"/>
        <end position="10"/>
    </location>
</feature>
<sequence>MSDTNSDDWVDSPNDSPEVDEDRQSEAGNMNASSVQQDEQQFPRRSLEEVEGTAANARRRTSSLSAGIAAMSPTELASAQPRQPTPPPPPHSSTLPNQIEHAPDHDRNRSPKSSLPDYHNPDSPTQKRGKGVLRNPVADTWREDAYMKKEPTHQKMTTREASKVQDRWRCEYCGRLNERGIETTTPENPATTELETLRRDTGSIRIGAAGPSRASTDPSYAHAPSTSSVSCARCEYCKEKLPFNIMTYDVRELCEDGII</sequence>
<evidence type="ECO:0000256" key="1">
    <source>
        <dbReference type="SAM" id="MobiDB-lite"/>
    </source>
</evidence>
<dbReference type="Proteomes" id="UP000293823">
    <property type="component" value="Unassembled WGS sequence"/>
</dbReference>
<feature type="compositionally biased region" description="Polar residues" evidence="1">
    <location>
        <begin position="26"/>
        <end position="40"/>
    </location>
</feature>